<dbReference type="EMBL" id="JAFFZP010000031">
    <property type="protein sequence ID" value="MBN0989025.1"/>
    <property type="molecule type" value="Genomic_DNA"/>
</dbReference>
<name>A0ABS2WBP7_9GAMM</name>
<evidence type="ECO:0000313" key="1">
    <source>
        <dbReference type="EMBL" id="MBN0989025.1"/>
    </source>
</evidence>
<protein>
    <submittedName>
        <fullName evidence="1">Uncharacterized protein</fullName>
    </submittedName>
</protein>
<proteinExistence type="predicted"/>
<accession>A0ABS2WBP7</accession>
<organism evidence="1 2">
    <name type="scientific">Amphritea pacifica</name>
    <dbReference type="NCBI Taxonomy" id="2811233"/>
    <lineage>
        <taxon>Bacteria</taxon>
        <taxon>Pseudomonadati</taxon>
        <taxon>Pseudomonadota</taxon>
        <taxon>Gammaproteobacteria</taxon>
        <taxon>Oceanospirillales</taxon>
        <taxon>Oceanospirillaceae</taxon>
        <taxon>Amphritea</taxon>
    </lineage>
</organism>
<sequence length="79" mass="9443">MRDKIMLTTFYYIDLYNKQQQNQPETEREYFLRMAREMEQARILEKRQARKANIKAIFVAALNLFKAKPVQGTDSVFGH</sequence>
<evidence type="ECO:0000313" key="2">
    <source>
        <dbReference type="Proteomes" id="UP000760472"/>
    </source>
</evidence>
<gene>
    <name evidence="1" type="ORF">JW498_16790</name>
</gene>
<keyword evidence="2" id="KW-1185">Reference proteome</keyword>
<reference evidence="1 2" key="1">
    <citation type="submission" date="2021-02" db="EMBL/GenBank/DDBJ databases">
        <title>A novel species of genus Amphritea isolated from a fishpond in China.</title>
        <authorList>
            <person name="Lu H."/>
        </authorList>
    </citation>
    <scope>NUCLEOTIDE SEQUENCE [LARGE SCALE GENOMIC DNA]</scope>
    <source>
        <strain evidence="1 2">RP18W</strain>
    </source>
</reference>
<dbReference type="Proteomes" id="UP000760472">
    <property type="component" value="Unassembled WGS sequence"/>
</dbReference>
<comment type="caution">
    <text evidence="1">The sequence shown here is derived from an EMBL/GenBank/DDBJ whole genome shotgun (WGS) entry which is preliminary data.</text>
</comment>
<dbReference type="RefSeq" id="WP_205214123.1">
    <property type="nucleotide sequence ID" value="NZ_JAFFZP010000031.1"/>
</dbReference>